<feature type="domain" description="WRKY" evidence="8">
    <location>
        <begin position="130"/>
        <end position="188"/>
    </location>
</feature>
<keyword evidence="7" id="KW-1133">Transmembrane helix</keyword>
<protein>
    <recommendedName>
        <fullName evidence="8">WRKY domain-containing protein</fullName>
    </recommendedName>
</protein>
<comment type="caution">
    <text evidence="9">The sequence shown here is derived from an EMBL/GenBank/DDBJ whole genome shotgun (WGS) entry which is preliminary data.</text>
</comment>
<feature type="region of interest" description="Disordered" evidence="6">
    <location>
        <begin position="65"/>
        <end position="112"/>
    </location>
</feature>
<dbReference type="InterPro" id="IPR044810">
    <property type="entry name" value="WRKY_plant"/>
</dbReference>
<dbReference type="PROSITE" id="PS50811">
    <property type="entry name" value="WRKY"/>
    <property type="match status" value="1"/>
</dbReference>
<keyword evidence="5" id="KW-0539">Nucleus</keyword>
<evidence type="ECO:0000256" key="6">
    <source>
        <dbReference type="SAM" id="MobiDB-lite"/>
    </source>
</evidence>
<keyword evidence="3" id="KW-0238">DNA-binding</keyword>
<dbReference type="GO" id="GO:0043565">
    <property type="term" value="F:sequence-specific DNA binding"/>
    <property type="evidence" value="ECO:0007669"/>
    <property type="project" value="InterPro"/>
</dbReference>
<gene>
    <name evidence="9" type="ORF">HPP92_011338</name>
</gene>
<dbReference type="InterPro" id="IPR003657">
    <property type="entry name" value="WRKY_dom"/>
</dbReference>
<evidence type="ECO:0000259" key="8">
    <source>
        <dbReference type="PROSITE" id="PS50811"/>
    </source>
</evidence>
<comment type="subcellular location">
    <subcellularLocation>
        <location evidence="1">Nucleus</location>
    </subcellularLocation>
</comment>
<evidence type="ECO:0000256" key="3">
    <source>
        <dbReference type="ARBA" id="ARBA00023125"/>
    </source>
</evidence>
<evidence type="ECO:0000256" key="7">
    <source>
        <dbReference type="SAM" id="Phobius"/>
    </source>
</evidence>
<dbReference type="PANTHER" id="PTHR31429:SF3">
    <property type="entry name" value="WRKY TRANSCRIPTION FACTOR 40-RELATED"/>
    <property type="match status" value="1"/>
</dbReference>
<name>A0A835R6V1_VANPL</name>
<dbReference type="InterPro" id="IPR036576">
    <property type="entry name" value="WRKY_dom_sf"/>
</dbReference>
<keyword evidence="2" id="KW-0805">Transcription regulation</keyword>
<dbReference type="OrthoDB" id="1879341at2759"/>
<accession>A0A835R6V1</accession>
<reference evidence="9 10" key="1">
    <citation type="journal article" date="2020" name="Nat. Food">
        <title>A phased Vanilla planifolia genome enables genetic improvement of flavour and production.</title>
        <authorList>
            <person name="Hasing T."/>
            <person name="Tang H."/>
            <person name="Brym M."/>
            <person name="Khazi F."/>
            <person name="Huang T."/>
            <person name="Chambers A.H."/>
        </authorList>
    </citation>
    <scope>NUCLEOTIDE SEQUENCE [LARGE SCALE GENOMIC DNA]</scope>
    <source>
        <tissue evidence="9">Leaf</tissue>
    </source>
</reference>
<dbReference type="EMBL" id="JADCNM010000005">
    <property type="protein sequence ID" value="KAG0483254.1"/>
    <property type="molecule type" value="Genomic_DNA"/>
</dbReference>
<evidence type="ECO:0000313" key="9">
    <source>
        <dbReference type="EMBL" id="KAG0483254.1"/>
    </source>
</evidence>
<evidence type="ECO:0000313" key="10">
    <source>
        <dbReference type="Proteomes" id="UP000639772"/>
    </source>
</evidence>
<organism evidence="9 10">
    <name type="scientific">Vanilla planifolia</name>
    <name type="common">Vanilla</name>
    <dbReference type="NCBI Taxonomy" id="51239"/>
    <lineage>
        <taxon>Eukaryota</taxon>
        <taxon>Viridiplantae</taxon>
        <taxon>Streptophyta</taxon>
        <taxon>Embryophyta</taxon>
        <taxon>Tracheophyta</taxon>
        <taxon>Spermatophyta</taxon>
        <taxon>Magnoliopsida</taxon>
        <taxon>Liliopsida</taxon>
        <taxon>Asparagales</taxon>
        <taxon>Orchidaceae</taxon>
        <taxon>Vanilloideae</taxon>
        <taxon>Vanilleae</taxon>
        <taxon>Vanilla</taxon>
    </lineage>
</organism>
<dbReference type="SUPFAM" id="SSF118290">
    <property type="entry name" value="WRKY DNA-binding domain"/>
    <property type="match status" value="1"/>
</dbReference>
<keyword evidence="7" id="KW-0472">Membrane</keyword>
<dbReference type="AlphaFoldDB" id="A0A835R6V1"/>
<dbReference type="GO" id="GO:0005634">
    <property type="term" value="C:nucleus"/>
    <property type="evidence" value="ECO:0007669"/>
    <property type="project" value="UniProtKB-SubCell"/>
</dbReference>
<dbReference type="PANTHER" id="PTHR31429">
    <property type="entry name" value="WRKY TRANSCRIPTION FACTOR 36-RELATED"/>
    <property type="match status" value="1"/>
</dbReference>
<evidence type="ECO:0000256" key="4">
    <source>
        <dbReference type="ARBA" id="ARBA00023163"/>
    </source>
</evidence>
<proteinExistence type="predicted"/>
<dbReference type="Gene3D" id="2.20.25.80">
    <property type="entry name" value="WRKY domain"/>
    <property type="match status" value="1"/>
</dbReference>
<dbReference type="GO" id="GO:0003700">
    <property type="term" value="F:DNA-binding transcription factor activity"/>
    <property type="evidence" value="ECO:0007669"/>
    <property type="project" value="InterPro"/>
</dbReference>
<evidence type="ECO:0000256" key="5">
    <source>
        <dbReference type="ARBA" id="ARBA00023242"/>
    </source>
</evidence>
<evidence type="ECO:0000256" key="1">
    <source>
        <dbReference type="ARBA" id="ARBA00004123"/>
    </source>
</evidence>
<sequence length="238" mass="26311">MESPSICLDLTIGCPRSSSGSTKSTSCHVKAELGRMAEENRRLTAMLSAMCAGYDSLKSQMLDLMGSTGASSSDGAVRSASPPPRKRNSERPDTTDAAQSVSSDGSCKRAKEDARKSKISRLCVRADPSEGLFVFRDGYLWRKYGQKVTKDNPCPRAYFRCSFAPVCPVKKKVQRSAEDQFILVATLTIYMANYLLGEKGKKKKKKDEERGDKLEDHDLSKASKVGHHYTKGFYIEDI</sequence>
<dbReference type="SMART" id="SM00774">
    <property type="entry name" value="WRKY"/>
    <property type="match status" value="1"/>
</dbReference>
<dbReference type="Proteomes" id="UP000639772">
    <property type="component" value="Unassembled WGS sequence"/>
</dbReference>
<evidence type="ECO:0000256" key="2">
    <source>
        <dbReference type="ARBA" id="ARBA00023015"/>
    </source>
</evidence>
<keyword evidence="4" id="KW-0804">Transcription</keyword>
<dbReference type="Pfam" id="PF03106">
    <property type="entry name" value="WRKY"/>
    <property type="match status" value="1"/>
</dbReference>
<feature type="transmembrane region" description="Helical" evidence="7">
    <location>
        <begin position="180"/>
        <end position="196"/>
    </location>
</feature>
<feature type="compositionally biased region" description="Polar residues" evidence="6">
    <location>
        <begin position="96"/>
        <end position="105"/>
    </location>
</feature>
<keyword evidence="7" id="KW-0812">Transmembrane</keyword>